<evidence type="ECO:0000313" key="2">
    <source>
        <dbReference type="Proteomes" id="UP000318288"/>
    </source>
</evidence>
<accession>A0A5C6FN03</accession>
<dbReference type="EMBL" id="SJPW01000001">
    <property type="protein sequence ID" value="TWU60902.1"/>
    <property type="molecule type" value="Genomic_DNA"/>
</dbReference>
<keyword evidence="2" id="KW-1185">Reference proteome</keyword>
<reference evidence="1 2" key="1">
    <citation type="submission" date="2019-02" db="EMBL/GenBank/DDBJ databases">
        <title>Deep-cultivation of Planctomycetes and their phenomic and genomic characterization uncovers novel biology.</title>
        <authorList>
            <person name="Wiegand S."/>
            <person name="Jogler M."/>
            <person name="Boedeker C."/>
            <person name="Pinto D."/>
            <person name="Vollmers J."/>
            <person name="Rivas-Marin E."/>
            <person name="Kohn T."/>
            <person name="Peeters S.H."/>
            <person name="Heuer A."/>
            <person name="Rast P."/>
            <person name="Oberbeckmann S."/>
            <person name="Bunk B."/>
            <person name="Jeske O."/>
            <person name="Meyerdierks A."/>
            <person name="Storesund J.E."/>
            <person name="Kallscheuer N."/>
            <person name="Luecker S."/>
            <person name="Lage O.M."/>
            <person name="Pohl T."/>
            <person name="Merkel B.J."/>
            <person name="Hornburger P."/>
            <person name="Mueller R.-W."/>
            <person name="Bruemmer F."/>
            <person name="Labrenz M."/>
            <person name="Spormann A.M."/>
            <person name="Op Den Camp H."/>
            <person name="Overmann J."/>
            <person name="Amann R."/>
            <person name="Jetten M.S.M."/>
            <person name="Mascher T."/>
            <person name="Medema M.H."/>
            <person name="Devos D.P."/>
            <person name="Kaster A.-K."/>
            <person name="Ovreas L."/>
            <person name="Rohde M."/>
            <person name="Galperin M.Y."/>
            <person name="Jogler C."/>
        </authorList>
    </citation>
    <scope>NUCLEOTIDE SEQUENCE [LARGE SCALE GENOMIC DNA]</scope>
    <source>
        <strain evidence="1 2">Poly51</strain>
    </source>
</reference>
<proteinExistence type="predicted"/>
<dbReference type="Proteomes" id="UP000318288">
    <property type="component" value="Unassembled WGS sequence"/>
</dbReference>
<protein>
    <submittedName>
        <fullName evidence="1">Uncharacterized protein</fullName>
    </submittedName>
</protein>
<dbReference type="AlphaFoldDB" id="A0A5C6FN03"/>
<organism evidence="1 2">
    <name type="scientific">Rubripirellula tenax</name>
    <dbReference type="NCBI Taxonomy" id="2528015"/>
    <lineage>
        <taxon>Bacteria</taxon>
        <taxon>Pseudomonadati</taxon>
        <taxon>Planctomycetota</taxon>
        <taxon>Planctomycetia</taxon>
        <taxon>Pirellulales</taxon>
        <taxon>Pirellulaceae</taxon>
        <taxon>Rubripirellula</taxon>
    </lineage>
</organism>
<comment type="caution">
    <text evidence="1">The sequence shown here is derived from an EMBL/GenBank/DDBJ whole genome shotgun (WGS) entry which is preliminary data.</text>
</comment>
<evidence type="ECO:0000313" key="1">
    <source>
        <dbReference type="EMBL" id="TWU60902.1"/>
    </source>
</evidence>
<sequence length="58" mass="6181">MALFVFSHRASPLARESAFRLPSFAVPDPLTVGNARNLLTDATPAMLCNGGHNCPTLI</sequence>
<name>A0A5C6FN03_9BACT</name>
<gene>
    <name evidence="1" type="ORF">Poly51_11840</name>
</gene>